<keyword evidence="2" id="KW-0472">Membrane</keyword>
<dbReference type="OrthoDB" id="4223058at2759"/>
<feature type="region of interest" description="Disordered" evidence="1">
    <location>
        <begin position="24"/>
        <end position="44"/>
    </location>
</feature>
<feature type="chain" id="PRO_5013274799" evidence="3">
    <location>
        <begin position="23"/>
        <end position="200"/>
    </location>
</feature>
<organism evidence="4 5">
    <name type="scientific">Penicillium steckii</name>
    <dbReference type="NCBI Taxonomy" id="303698"/>
    <lineage>
        <taxon>Eukaryota</taxon>
        <taxon>Fungi</taxon>
        <taxon>Dikarya</taxon>
        <taxon>Ascomycota</taxon>
        <taxon>Pezizomycotina</taxon>
        <taxon>Eurotiomycetes</taxon>
        <taxon>Eurotiomycetidae</taxon>
        <taxon>Eurotiales</taxon>
        <taxon>Aspergillaceae</taxon>
        <taxon>Penicillium</taxon>
    </lineage>
</organism>
<dbReference type="AlphaFoldDB" id="A0A1V6TFW3"/>
<feature type="compositionally biased region" description="Low complexity" evidence="1">
    <location>
        <begin position="26"/>
        <end position="37"/>
    </location>
</feature>
<proteinExistence type="predicted"/>
<evidence type="ECO:0000256" key="3">
    <source>
        <dbReference type="SAM" id="SignalP"/>
    </source>
</evidence>
<evidence type="ECO:0000256" key="1">
    <source>
        <dbReference type="SAM" id="MobiDB-lite"/>
    </source>
</evidence>
<reference evidence="5" key="1">
    <citation type="journal article" date="2017" name="Nat. Microbiol.">
        <title>Global analysis of biosynthetic gene clusters reveals vast potential of secondary metabolite production in Penicillium species.</title>
        <authorList>
            <person name="Nielsen J.C."/>
            <person name="Grijseels S."/>
            <person name="Prigent S."/>
            <person name="Ji B."/>
            <person name="Dainat J."/>
            <person name="Nielsen K.F."/>
            <person name="Frisvad J.C."/>
            <person name="Workman M."/>
            <person name="Nielsen J."/>
        </authorList>
    </citation>
    <scope>NUCLEOTIDE SEQUENCE [LARGE SCALE GENOMIC DNA]</scope>
    <source>
        <strain evidence="5">IBT 24891</strain>
    </source>
</reference>
<evidence type="ECO:0000256" key="2">
    <source>
        <dbReference type="SAM" id="Phobius"/>
    </source>
</evidence>
<name>A0A1V6TFW3_9EURO</name>
<evidence type="ECO:0000313" key="4">
    <source>
        <dbReference type="EMBL" id="OQE25235.1"/>
    </source>
</evidence>
<dbReference type="EMBL" id="MLKD01000006">
    <property type="protein sequence ID" value="OQE25235.1"/>
    <property type="molecule type" value="Genomic_DNA"/>
</dbReference>
<feature type="signal peptide" evidence="3">
    <location>
        <begin position="1"/>
        <end position="22"/>
    </location>
</feature>
<feature type="transmembrane region" description="Helical" evidence="2">
    <location>
        <begin position="131"/>
        <end position="150"/>
    </location>
</feature>
<dbReference type="Proteomes" id="UP000191285">
    <property type="component" value="Unassembled WGS sequence"/>
</dbReference>
<sequence length="200" mass="22617">MKLLLALCVTSILALLIQSTFTHDTSTSGLSSSTKGPSSEEKPPQLFITSRDKANTAQSILSEFDIEPDSSQGRLYGTFPDETNNIIPTEKHSDAPASPLKKESCNYFQYIAVYFNQAQQVDLFESHRPEFLALAIILLFPLAYLVLEFIERVVKRLTCEEFPRLGRNRVRLTGPKRQFRACTNERREISPDEKSADNKI</sequence>
<keyword evidence="2" id="KW-1133">Transmembrane helix</keyword>
<keyword evidence="5" id="KW-1185">Reference proteome</keyword>
<comment type="caution">
    <text evidence="4">The sequence shown here is derived from an EMBL/GenBank/DDBJ whole genome shotgun (WGS) entry which is preliminary data.</text>
</comment>
<evidence type="ECO:0000313" key="5">
    <source>
        <dbReference type="Proteomes" id="UP000191285"/>
    </source>
</evidence>
<keyword evidence="2" id="KW-0812">Transmembrane</keyword>
<keyword evidence="3" id="KW-0732">Signal</keyword>
<accession>A0A1V6TFW3</accession>
<gene>
    <name evidence="4" type="ORF">PENSTE_c006G03880</name>
</gene>
<protein>
    <submittedName>
        <fullName evidence="4">Uncharacterized protein</fullName>
    </submittedName>
</protein>